<comment type="subcellular location">
    <subcellularLocation>
        <location evidence="1">Cell membrane</location>
        <topology evidence="1">Multi-pass membrane protein</topology>
    </subcellularLocation>
</comment>
<evidence type="ECO:0000256" key="5">
    <source>
        <dbReference type="ARBA" id="ARBA00023136"/>
    </source>
</evidence>
<dbReference type="InterPro" id="IPR005538">
    <property type="entry name" value="LrgA/CidA"/>
</dbReference>
<protein>
    <submittedName>
        <fullName evidence="7">CidA/LrgA family protein</fullName>
    </submittedName>
</protein>
<evidence type="ECO:0000256" key="2">
    <source>
        <dbReference type="ARBA" id="ARBA00022475"/>
    </source>
</evidence>
<comment type="caution">
    <text evidence="7">The sequence shown here is derived from an EMBL/GenBank/DDBJ whole genome shotgun (WGS) entry which is preliminary data.</text>
</comment>
<evidence type="ECO:0000256" key="6">
    <source>
        <dbReference type="SAM" id="Phobius"/>
    </source>
</evidence>
<gene>
    <name evidence="7" type="ORF">HGO97_010260</name>
</gene>
<sequence>MKIIKQIGIIFTVCWLSQVIAEFLPFEFPASVIGMVFLFLCLLTGILKIEHIQEKSDFLLGNMAFFFVPAGVSIMNYFDLLKNNGVKLAVICVVSTVITFAVTAFSVSFTMKLMNRRKK</sequence>
<accession>A0ABS6D3T3</accession>
<keyword evidence="3 6" id="KW-0812">Transmembrane</keyword>
<feature type="transmembrane region" description="Helical" evidence="6">
    <location>
        <begin position="59"/>
        <end position="78"/>
    </location>
</feature>
<name>A0ABS6D3T3_9FIRM</name>
<keyword evidence="4 6" id="KW-1133">Transmembrane helix</keyword>
<evidence type="ECO:0000256" key="3">
    <source>
        <dbReference type="ARBA" id="ARBA00022692"/>
    </source>
</evidence>
<evidence type="ECO:0000313" key="7">
    <source>
        <dbReference type="EMBL" id="MBU3876195.1"/>
    </source>
</evidence>
<dbReference type="Pfam" id="PF03788">
    <property type="entry name" value="LrgA"/>
    <property type="match status" value="1"/>
</dbReference>
<keyword evidence="5 6" id="KW-0472">Membrane</keyword>
<feature type="transmembrane region" description="Helical" evidence="6">
    <location>
        <begin position="84"/>
        <end position="109"/>
    </location>
</feature>
<keyword evidence="8" id="KW-1185">Reference proteome</keyword>
<keyword evidence="2" id="KW-1003">Cell membrane</keyword>
<reference evidence="7 8" key="1">
    <citation type="submission" date="2021-06" db="EMBL/GenBank/DDBJ databases">
        <title>Faecalicatena sp. nov. isolated from porcine feces.</title>
        <authorList>
            <person name="Oh B.S."/>
            <person name="Lee J.H."/>
        </authorList>
    </citation>
    <scope>NUCLEOTIDE SEQUENCE [LARGE SCALE GENOMIC DNA]</scope>
    <source>
        <strain evidence="7 8">AGMB00832</strain>
    </source>
</reference>
<dbReference type="Proteomes" id="UP000723714">
    <property type="component" value="Unassembled WGS sequence"/>
</dbReference>
<dbReference type="PANTHER" id="PTHR33931:SF2">
    <property type="entry name" value="HOLIN-LIKE PROTEIN CIDA"/>
    <property type="match status" value="1"/>
</dbReference>
<proteinExistence type="predicted"/>
<dbReference type="EMBL" id="JABACJ020000008">
    <property type="protein sequence ID" value="MBU3876195.1"/>
    <property type="molecule type" value="Genomic_DNA"/>
</dbReference>
<evidence type="ECO:0000313" key="8">
    <source>
        <dbReference type="Proteomes" id="UP000723714"/>
    </source>
</evidence>
<organism evidence="7 8">
    <name type="scientific">Faecalicatena faecalis</name>
    <dbReference type="NCBI Taxonomy" id="2726362"/>
    <lineage>
        <taxon>Bacteria</taxon>
        <taxon>Bacillati</taxon>
        <taxon>Bacillota</taxon>
        <taxon>Clostridia</taxon>
        <taxon>Lachnospirales</taxon>
        <taxon>Lachnospiraceae</taxon>
        <taxon>Faecalicatena</taxon>
    </lineage>
</organism>
<dbReference type="RefSeq" id="WP_216241232.1">
    <property type="nucleotide sequence ID" value="NZ_JABACJ020000008.1"/>
</dbReference>
<feature type="transmembrane region" description="Helical" evidence="6">
    <location>
        <begin position="31"/>
        <end position="47"/>
    </location>
</feature>
<evidence type="ECO:0000256" key="1">
    <source>
        <dbReference type="ARBA" id="ARBA00004651"/>
    </source>
</evidence>
<evidence type="ECO:0000256" key="4">
    <source>
        <dbReference type="ARBA" id="ARBA00022989"/>
    </source>
</evidence>
<dbReference type="PANTHER" id="PTHR33931">
    <property type="entry name" value="HOLIN-LIKE PROTEIN CIDA-RELATED"/>
    <property type="match status" value="1"/>
</dbReference>